<evidence type="ECO:0000256" key="5">
    <source>
        <dbReference type="ARBA" id="ARBA00023136"/>
    </source>
</evidence>
<evidence type="ECO:0000256" key="4">
    <source>
        <dbReference type="ARBA" id="ARBA00022989"/>
    </source>
</evidence>
<feature type="transmembrane region" description="Helical" evidence="6">
    <location>
        <begin position="301"/>
        <end position="318"/>
    </location>
</feature>
<evidence type="ECO:0000256" key="3">
    <source>
        <dbReference type="ARBA" id="ARBA00022692"/>
    </source>
</evidence>
<feature type="transmembrane region" description="Helical" evidence="6">
    <location>
        <begin position="101"/>
        <end position="122"/>
    </location>
</feature>
<evidence type="ECO:0000256" key="1">
    <source>
        <dbReference type="ARBA" id="ARBA00004141"/>
    </source>
</evidence>
<evidence type="ECO:0000256" key="6">
    <source>
        <dbReference type="RuleBase" id="RU363041"/>
    </source>
</evidence>
<dbReference type="EMBL" id="CP017150">
    <property type="protein sequence ID" value="AOP54469.1"/>
    <property type="molecule type" value="Genomic_DNA"/>
</dbReference>
<keyword evidence="5 6" id="KW-0472">Membrane</keyword>
<dbReference type="KEGG" id="blin:BLSMQ_2763"/>
<keyword evidence="6" id="KW-1003">Cell membrane</keyword>
<dbReference type="PANTHER" id="PTHR43701">
    <property type="entry name" value="MEMBRANE TRANSPORTER PROTEIN MJ0441-RELATED"/>
    <property type="match status" value="1"/>
</dbReference>
<evidence type="ECO:0000313" key="7">
    <source>
        <dbReference type="EMBL" id="AOP54469.1"/>
    </source>
</evidence>
<keyword evidence="4 6" id="KW-1133">Transmembrane helix</keyword>
<dbReference type="InterPro" id="IPR002781">
    <property type="entry name" value="TM_pro_TauE-like"/>
</dbReference>
<feature type="transmembrane region" description="Helical" evidence="6">
    <location>
        <begin position="266"/>
        <end position="289"/>
    </location>
</feature>
<dbReference type="PATRIC" id="fig|1703.10.peg.2852"/>
<dbReference type="AlphaFoldDB" id="A0A1D7W5Z3"/>
<dbReference type="Proteomes" id="UP000094793">
    <property type="component" value="Chromosome"/>
</dbReference>
<feature type="transmembrane region" description="Helical" evidence="6">
    <location>
        <begin position="134"/>
        <end position="153"/>
    </location>
</feature>
<comment type="similarity">
    <text evidence="2 6">Belongs to the 4-toluene sulfonate uptake permease (TSUP) (TC 2.A.102) family.</text>
</comment>
<keyword evidence="3 6" id="KW-0812">Transmembrane</keyword>
<reference evidence="8" key="1">
    <citation type="submission" date="2016-09" db="EMBL/GenBank/DDBJ databases">
        <title>Complete Genome Sequence of Brevibacterium linens SMQ-1335.</title>
        <authorList>
            <person name="de Melo A.G."/>
            <person name="Labrie S.J."/>
            <person name="Dumaresq J."/>
            <person name="Roberts R.J."/>
            <person name="Tremblay D.M."/>
            <person name="Moineau S."/>
        </authorList>
    </citation>
    <scope>NUCLEOTIDE SEQUENCE [LARGE SCALE GENOMIC DNA]</scope>
    <source>
        <strain evidence="8">SMQ-1335</strain>
    </source>
</reference>
<comment type="subcellular location">
    <subcellularLocation>
        <location evidence="6">Cell membrane</location>
        <topology evidence="6">Multi-pass membrane protein</topology>
    </subcellularLocation>
    <subcellularLocation>
        <location evidence="1">Membrane</location>
        <topology evidence="1">Multi-pass membrane protein</topology>
    </subcellularLocation>
</comment>
<dbReference type="InterPro" id="IPR051598">
    <property type="entry name" value="TSUP/Inactive_protease-like"/>
</dbReference>
<feature type="transmembrane region" description="Helical" evidence="6">
    <location>
        <begin position="58"/>
        <end position="89"/>
    </location>
</feature>
<evidence type="ECO:0000256" key="2">
    <source>
        <dbReference type="ARBA" id="ARBA00009142"/>
    </source>
</evidence>
<dbReference type="PANTHER" id="PTHR43701:SF2">
    <property type="entry name" value="MEMBRANE TRANSPORTER PROTEIN YJNA-RELATED"/>
    <property type="match status" value="1"/>
</dbReference>
<accession>A0A1D7W5Z3</accession>
<proteinExistence type="inferred from homology"/>
<sequence length="319" mass="32952">MTGRVIGPNREHVDWEVVDVIEAKVVHDVTLVAKTRKVVSEDRLPALVDARCDGTMSLLVLFFVGLAVGVTTVLFGFGGGFVTVPVILLVDAARGPDALRIAVATSALVMLVNAVIATSSTRRSVLAHLRERRALFSLLALGGAAGAVGALFVPDVVPRWGFVIYIGITIVDLLLRPGFFHGRGPVRRPKGGSDRALPDGWGIPIGGLASFLGVGGSVMTVPMMRRSGMDMGVATTLANPLTIAIAAPAMVVAFVFGGGIASAPGLIGTVDVASALALLAGAIPVIVLLRRRPPKISNAAHSWAYLALLVVAAIAVAIA</sequence>
<organism evidence="7 8">
    <name type="scientific">Brevibacterium aurantiacum</name>
    <dbReference type="NCBI Taxonomy" id="273384"/>
    <lineage>
        <taxon>Bacteria</taxon>
        <taxon>Bacillati</taxon>
        <taxon>Actinomycetota</taxon>
        <taxon>Actinomycetes</taxon>
        <taxon>Micrococcales</taxon>
        <taxon>Brevibacteriaceae</taxon>
        <taxon>Brevibacterium</taxon>
    </lineage>
</organism>
<protein>
    <recommendedName>
        <fullName evidence="6">Probable membrane transporter protein</fullName>
    </recommendedName>
</protein>
<feature type="transmembrane region" description="Helical" evidence="6">
    <location>
        <begin position="200"/>
        <end position="221"/>
    </location>
</feature>
<gene>
    <name evidence="7" type="ORF">BLSMQ_2763</name>
</gene>
<evidence type="ECO:0000313" key="8">
    <source>
        <dbReference type="Proteomes" id="UP000094793"/>
    </source>
</evidence>
<dbReference type="GO" id="GO:0005886">
    <property type="term" value="C:plasma membrane"/>
    <property type="evidence" value="ECO:0007669"/>
    <property type="project" value="UniProtKB-SubCell"/>
</dbReference>
<feature type="transmembrane region" description="Helical" evidence="6">
    <location>
        <begin position="241"/>
        <end position="260"/>
    </location>
</feature>
<dbReference type="Pfam" id="PF01925">
    <property type="entry name" value="TauE"/>
    <property type="match status" value="1"/>
</dbReference>
<name>A0A1D7W5Z3_BREAU</name>